<organism evidence="1 2">
    <name type="scientific">Cryptolaemus montrouzieri</name>
    <dbReference type="NCBI Taxonomy" id="559131"/>
    <lineage>
        <taxon>Eukaryota</taxon>
        <taxon>Metazoa</taxon>
        <taxon>Ecdysozoa</taxon>
        <taxon>Arthropoda</taxon>
        <taxon>Hexapoda</taxon>
        <taxon>Insecta</taxon>
        <taxon>Pterygota</taxon>
        <taxon>Neoptera</taxon>
        <taxon>Endopterygota</taxon>
        <taxon>Coleoptera</taxon>
        <taxon>Polyphaga</taxon>
        <taxon>Cucujiformia</taxon>
        <taxon>Coccinelloidea</taxon>
        <taxon>Coccinellidae</taxon>
        <taxon>Scymninae</taxon>
        <taxon>Scymnini</taxon>
        <taxon>Cryptolaemus</taxon>
    </lineage>
</organism>
<dbReference type="Gene3D" id="3.60.10.10">
    <property type="entry name" value="Endonuclease/exonuclease/phosphatase"/>
    <property type="match status" value="1"/>
</dbReference>
<accession>A0ABD2MRA5</accession>
<reference evidence="1 2" key="1">
    <citation type="journal article" date="2021" name="BMC Biol.">
        <title>Horizontally acquired antibacterial genes associated with adaptive radiation of ladybird beetles.</title>
        <authorList>
            <person name="Li H.S."/>
            <person name="Tang X.F."/>
            <person name="Huang Y.H."/>
            <person name="Xu Z.Y."/>
            <person name="Chen M.L."/>
            <person name="Du X.Y."/>
            <person name="Qiu B.Y."/>
            <person name="Chen P.T."/>
            <person name="Zhang W."/>
            <person name="Slipinski A."/>
            <person name="Escalona H.E."/>
            <person name="Waterhouse R.M."/>
            <person name="Zwick A."/>
            <person name="Pang H."/>
        </authorList>
    </citation>
    <scope>NUCLEOTIDE SEQUENCE [LARGE SCALE GENOMIC DNA]</scope>
    <source>
        <strain evidence="1">SYSU2018</strain>
    </source>
</reference>
<evidence type="ECO:0000313" key="1">
    <source>
        <dbReference type="EMBL" id="KAL3268888.1"/>
    </source>
</evidence>
<sequence length="127" mass="14509">MNRNNQTDLFLCGDTNINLLNKRLGQVRTLLNLLAEFNLTPIVEEPTRNTVEFGTWIDNIFVSKEIDMYCAAEVMGTFLSDHTYQIVNIDYLTVSEESAIQGNQTESKRIFKTENIEQFKAQIGAVK</sequence>
<gene>
    <name evidence="1" type="ORF">HHI36_007977</name>
</gene>
<evidence type="ECO:0000313" key="2">
    <source>
        <dbReference type="Proteomes" id="UP001516400"/>
    </source>
</evidence>
<protein>
    <submittedName>
        <fullName evidence="1">Uncharacterized protein</fullName>
    </submittedName>
</protein>
<dbReference type="SUPFAM" id="SSF56219">
    <property type="entry name" value="DNase I-like"/>
    <property type="match status" value="1"/>
</dbReference>
<dbReference type="Proteomes" id="UP001516400">
    <property type="component" value="Unassembled WGS sequence"/>
</dbReference>
<name>A0ABD2MRA5_9CUCU</name>
<keyword evidence="2" id="KW-1185">Reference proteome</keyword>
<proteinExistence type="predicted"/>
<dbReference type="EMBL" id="JABFTP020000021">
    <property type="protein sequence ID" value="KAL3268888.1"/>
    <property type="molecule type" value="Genomic_DNA"/>
</dbReference>
<comment type="caution">
    <text evidence="1">The sequence shown here is derived from an EMBL/GenBank/DDBJ whole genome shotgun (WGS) entry which is preliminary data.</text>
</comment>
<dbReference type="AlphaFoldDB" id="A0ABD2MRA5"/>
<dbReference type="InterPro" id="IPR036691">
    <property type="entry name" value="Endo/exonu/phosph_ase_sf"/>
</dbReference>